<keyword evidence="9" id="KW-0624">Polysaccharide degradation</keyword>
<evidence type="ECO:0000313" key="12">
    <source>
        <dbReference type="EMBL" id="KAG6481908.1"/>
    </source>
</evidence>
<proteinExistence type="inferred from homology"/>
<evidence type="ECO:0000256" key="10">
    <source>
        <dbReference type="SAM" id="MobiDB-lite"/>
    </source>
</evidence>
<sequence length="211" mass="22128">MSSPFNCIVSSSTSSPPSKQTNGSNAVAARVPESPPPQPKTAAARPTSAAADLDTAVPRMTTATTDARRAPCYSSPNNGGSVAEVVTHGFFDGIINQADSGCASRGFCSRDAFLTAAGCYPDFGSTESADDAPREIAAFFGHVTYETGTSNDSTQDGCSVWWPKVEATSMVARAYEWSRLEGKRESRGWLDNRNAACGNEQRVAVLSDGVG</sequence>
<dbReference type="SUPFAM" id="SSF53955">
    <property type="entry name" value="Lysozyme-like"/>
    <property type="match status" value="1"/>
</dbReference>
<dbReference type="PANTHER" id="PTHR22595:SF79">
    <property type="entry name" value="CHITINASE 12"/>
    <property type="match status" value="1"/>
</dbReference>
<dbReference type="Gene3D" id="1.10.530.10">
    <property type="match status" value="1"/>
</dbReference>
<accession>A0A8J5KM22</accession>
<feature type="domain" description="Glycoside hydrolase family 19 catalytic" evidence="11">
    <location>
        <begin position="86"/>
        <end position="161"/>
    </location>
</feature>
<comment type="similarity">
    <text evidence="2">Belongs to the glycosyl hydrolase 19 family. Chitinase class I subfamily.</text>
</comment>
<dbReference type="GO" id="GO:0008843">
    <property type="term" value="F:endochitinase activity"/>
    <property type="evidence" value="ECO:0007669"/>
    <property type="project" value="UniProtKB-EC"/>
</dbReference>
<evidence type="ECO:0000256" key="9">
    <source>
        <dbReference type="ARBA" id="ARBA00023326"/>
    </source>
</evidence>
<evidence type="ECO:0000256" key="1">
    <source>
        <dbReference type="ARBA" id="ARBA00000822"/>
    </source>
</evidence>
<keyword evidence="8" id="KW-0378">Hydrolase</keyword>
<keyword evidence="8" id="KW-0326">Glycosidase</keyword>
<evidence type="ECO:0000259" key="11">
    <source>
        <dbReference type="Pfam" id="PF00182"/>
    </source>
</evidence>
<dbReference type="InterPro" id="IPR000726">
    <property type="entry name" value="Glyco_hydro_19_cat"/>
</dbReference>
<organism evidence="12 13">
    <name type="scientific">Zingiber officinale</name>
    <name type="common">Ginger</name>
    <name type="synonym">Amomum zingiber</name>
    <dbReference type="NCBI Taxonomy" id="94328"/>
    <lineage>
        <taxon>Eukaryota</taxon>
        <taxon>Viridiplantae</taxon>
        <taxon>Streptophyta</taxon>
        <taxon>Embryophyta</taxon>
        <taxon>Tracheophyta</taxon>
        <taxon>Spermatophyta</taxon>
        <taxon>Magnoliopsida</taxon>
        <taxon>Liliopsida</taxon>
        <taxon>Zingiberales</taxon>
        <taxon>Zingiberaceae</taxon>
        <taxon>Zingiber</taxon>
    </lineage>
</organism>
<evidence type="ECO:0000256" key="6">
    <source>
        <dbReference type="ARBA" id="ARBA00023157"/>
    </source>
</evidence>
<feature type="compositionally biased region" description="Low complexity" evidence="10">
    <location>
        <begin position="42"/>
        <end position="51"/>
    </location>
</feature>
<dbReference type="EMBL" id="JACMSC010000016">
    <property type="protein sequence ID" value="KAG6481908.1"/>
    <property type="molecule type" value="Genomic_DNA"/>
</dbReference>
<dbReference type="Proteomes" id="UP000734854">
    <property type="component" value="Unassembled WGS sequence"/>
</dbReference>
<comment type="caution">
    <text evidence="12">The sequence shown here is derived from an EMBL/GenBank/DDBJ whole genome shotgun (WGS) entry which is preliminary data.</text>
</comment>
<keyword evidence="13" id="KW-1185">Reference proteome</keyword>
<dbReference type="GO" id="GO:0006032">
    <property type="term" value="P:chitin catabolic process"/>
    <property type="evidence" value="ECO:0007669"/>
    <property type="project" value="UniProtKB-KW"/>
</dbReference>
<comment type="catalytic activity">
    <reaction evidence="1">
        <text>Random endo-hydrolysis of N-acetyl-beta-D-glucosaminide (1-&gt;4)-beta-linkages in chitin and chitodextrins.</text>
        <dbReference type="EC" id="3.2.1.14"/>
    </reaction>
</comment>
<dbReference type="EC" id="3.2.1.14" evidence="3"/>
<evidence type="ECO:0000256" key="8">
    <source>
        <dbReference type="ARBA" id="ARBA00023295"/>
    </source>
</evidence>
<evidence type="ECO:0000256" key="2">
    <source>
        <dbReference type="ARBA" id="ARBA00009373"/>
    </source>
</evidence>
<keyword evidence="7" id="KW-0119">Carbohydrate metabolism</keyword>
<dbReference type="Pfam" id="PF00182">
    <property type="entry name" value="Glyco_hydro_19"/>
    <property type="match status" value="1"/>
</dbReference>
<dbReference type="PANTHER" id="PTHR22595">
    <property type="entry name" value="CHITINASE-RELATED"/>
    <property type="match status" value="1"/>
</dbReference>
<protein>
    <recommendedName>
        <fullName evidence="3">chitinase</fullName>
        <ecNumber evidence="3">3.2.1.14</ecNumber>
    </recommendedName>
</protein>
<gene>
    <name evidence="12" type="ORF">ZIOFF_058532</name>
</gene>
<dbReference type="GO" id="GO:0016998">
    <property type="term" value="P:cell wall macromolecule catabolic process"/>
    <property type="evidence" value="ECO:0007669"/>
    <property type="project" value="InterPro"/>
</dbReference>
<reference evidence="12 13" key="1">
    <citation type="submission" date="2020-08" db="EMBL/GenBank/DDBJ databases">
        <title>Plant Genome Project.</title>
        <authorList>
            <person name="Zhang R.-G."/>
        </authorList>
    </citation>
    <scope>NUCLEOTIDE SEQUENCE [LARGE SCALE GENOMIC DNA]</scope>
    <source>
        <tissue evidence="12">Rhizome</tissue>
    </source>
</reference>
<evidence type="ECO:0000256" key="3">
    <source>
        <dbReference type="ARBA" id="ARBA00012729"/>
    </source>
</evidence>
<keyword evidence="4" id="KW-0611">Plant defense</keyword>
<keyword evidence="6" id="KW-1015">Disulfide bond</keyword>
<name>A0A8J5KM22_ZINOF</name>
<dbReference type="InterPro" id="IPR023346">
    <property type="entry name" value="Lysozyme-like_dom_sf"/>
</dbReference>
<evidence type="ECO:0000256" key="5">
    <source>
        <dbReference type="ARBA" id="ARBA00023024"/>
    </source>
</evidence>
<keyword evidence="5" id="KW-0146">Chitin degradation</keyword>
<dbReference type="AlphaFoldDB" id="A0A8J5KM22"/>
<dbReference type="GO" id="GO:0000272">
    <property type="term" value="P:polysaccharide catabolic process"/>
    <property type="evidence" value="ECO:0007669"/>
    <property type="project" value="UniProtKB-KW"/>
</dbReference>
<dbReference type="GO" id="GO:0006952">
    <property type="term" value="P:defense response"/>
    <property type="evidence" value="ECO:0007669"/>
    <property type="project" value="UniProtKB-KW"/>
</dbReference>
<evidence type="ECO:0000313" key="13">
    <source>
        <dbReference type="Proteomes" id="UP000734854"/>
    </source>
</evidence>
<evidence type="ECO:0000256" key="4">
    <source>
        <dbReference type="ARBA" id="ARBA00022821"/>
    </source>
</evidence>
<evidence type="ECO:0000256" key="7">
    <source>
        <dbReference type="ARBA" id="ARBA00023277"/>
    </source>
</evidence>
<feature type="region of interest" description="Disordered" evidence="10">
    <location>
        <begin position="1"/>
        <end position="58"/>
    </location>
</feature>